<sequence length="227" mass="25633">MAKACGVRLSGEARRQAEELLSVFLPQKIAHLNQLLKSDSLNVADPSSLRAPLDIPIPDPPPKEDEMETDKEKKEVLKCGFLPGNEKILALLALVKPEVRILKEKCILVITWIQHLIPKIEDGNDFGVAIQEKVLERVTAVKTKVEGFQTAIAKYFSERGEAVAKASKETYVMDYRTLVHERDEAVYGELRAIVLDLRAFYAELYHIIYSNLEKITNPKGEEKPSMY</sequence>
<name>F6ZHA3_ORNAN</name>
<evidence type="ECO:0000259" key="9">
    <source>
        <dbReference type="Pfam" id="PF02251"/>
    </source>
</evidence>
<dbReference type="PANTHER" id="PTHR10660:SF6">
    <property type="entry name" value="PROTEASOME ACTIVATOR COMPLEX SUBUNIT 2"/>
    <property type="match status" value="1"/>
</dbReference>
<feature type="domain" description="Proteasome activator PA28 C-terminal" evidence="10">
    <location>
        <begin position="82"/>
        <end position="223"/>
    </location>
</feature>
<gene>
    <name evidence="11" type="primary">PSME2</name>
</gene>
<comment type="function">
    <text evidence="5">Implicated in immunoproteasome assembly and required for efficient antigen processing. The PA28 activator complex enhances the generation of class I binding peptides by altering the cleavage pattern of the proteasome.</text>
</comment>
<dbReference type="InterPro" id="IPR036997">
    <property type="entry name" value="PA28_C_sf"/>
</dbReference>
<dbReference type="GeneTree" id="ENSGT00950000183098"/>
<evidence type="ECO:0000256" key="7">
    <source>
        <dbReference type="ARBA" id="ARBA00039312"/>
    </source>
</evidence>
<dbReference type="GO" id="GO:0008537">
    <property type="term" value="C:proteasome activator complex"/>
    <property type="evidence" value="ECO:0007669"/>
    <property type="project" value="InterPro"/>
</dbReference>
<evidence type="ECO:0000256" key="8">
    <source>
        <dbReference type="ARBA" id="ARBA00041908"/>
    </source>
</evidence>
<protein>
    <recommendedName>
        <fullName evidence="7">Proteasome activator complex subunit 2</fullName>
    </recommendedName>
    <alternativeName>
        <fullName evidence="8">Proteasome activator 28 subunit beta</fullName>
    </alternativeName>
</protein>
<keyword evidence="3" id="KW-0647">Proteasome</keyword>
<dbReference type="HOGENOM" id="CLU_062515_0_0_1"/>
<comment type="subunit">
    <text evidence="6">Heterodimer of PSME1 and PSME2, which forms a hexameric ring.</text>
</comment>
<dbReference type="Ensembl" id="ENSOANT00000032437.2">
    <property type="protein sequence ID" value="ENSOANP00000028641.2"/>
    <property type="gene ID" value="ENSOANG00000022443.2"/>
</dbReference>
<evidence type="ECO:0000256" key="4">
    <source>
        <dbReference type="ARBA" id="ARBA00022990"/>
    </source>
</evidence>
<evidence type="ECO:0000256" key="1">
    <source>
        <dbReference type="ARBA" id="ARBA00005883"/>
    </source>
</evidence>
<organism evidence="11 12">
    <name type="scientific">Ornithorhynchus anatinus</name>
    <name type="common">Duckbill platypus</name>
    <dbReference type="NCBI Taxonomy" id="9258"/>
    <lineage>
        <taxon>Eukaryota</taxon>
        <taxon>Metazoa</taxon>
        <taxon>Chordata</taxon>
        <taxon>Craniata</taxon>
        <taxon>Vertebrata</taxon>
        <taxon>Euteleostomi</taxon>
        <taxon>Mammalia</taxon>
        <taxon>Monotremata</taxon>
        <taxon>Ornithorhynchidae</taxon>
        <taxon>Ornithorhynchus</taxon>
    </lineage>
</organism>
<evidence type="ECO:0000313" key="11">
    <source>
        <dbReference type="Ensembl" id="ENSOANP00000028641.2"/>
    </source>
</evidence>
<dbReference type="Pfam" id="PF02252">
    <property type="entry name" value="PA28_C"/>
    <property type="match status" value="1"/>
</dbReference>
<dbReference type="InterPro" id="IPR003185">
    <property type="entry name" value="Proteasome_activ_PA28_N"/>
</dbReference>
<evidence type="ECO:0000313" key="12">
    <source>
        <dbReference type="Proteomes" id="UP000002279"/>
    </source>
</evidence>
<dbReference type="Bgee" id="ENSOANG00000022443">
    <property type="expression patterns" value="Expressed in cerebellum and 7 other cell types or tissues"/>
</dbReference>
<dbReference type="AlphaFoldDB" id="F6ZHA3"/>
<evidence type="ECO:0000256" key="6">
    <source>
        <dbReference type="ARBA" id="ARBA00038631"/>
    </source>
</evidence>
<keyword evidence="12" id="KW-1185">Reference proteome</keyword>
<dbReference type="InterPro" id="IPR009077">
    <property type="entry name" value="Proteasome_activ_PA28"/>
</dbReference>
<reference evidence="11" key="1">
    <citation type="submission" date="2025-08" db="UniProtKB">
        <authorList>
            <consortium name="Ensembl"/>
        </authorList>
    </citation>
    <scope>IDENTIFICATION</scope>
    <source>
        <strain evidence="11">Glennie</strain>
    </source>
</reference>
<dbReference type="Proteomes" id="UP000002279">
    <property type="component" value="Unplaced"/>
</dbReference>
<evidence type="ECO:0000259" key="10">
    <source>
        <dbReference type="Pfam" id="PF02252"/>
    </source>
</evidence>
<feature type="domain" description="Proteasome activator PA28 N-terminal" evidence="9">
    <location>
        <begin position="15"/>
        <end position="60"/>
    </location>
</feature>
<accession>F6ZHA3</accession>
<dbReference type="InterPro" id="IPR036996">
    <property type="entry name" value="PA28_N_sf"/>
</dbReference>
<evidence type="ECO:0000256" key="3">
    <source>
        <dbReference type="ARBA" id="ARBA00022942"/>
    </source>
</evidence>
<comment type="similarity">
    <text evidence="1">Belongs to the PA28 family.</text>
</comment>
<dbReference type="Gene3D" id="1.20.5.120">
    <property type="entry name" value="Proteasome activator pa28, N-terminal domain"/>
    <property type="match status" value="1"/>
</dbReference>
<dbReference type="Pfam" id="PF02251">
    <property type="entry name" value="PA28_N"/>
    <property type="match status" value="1"/>
</dbReference>
<dbReference type="Gene3D" id="1.20.120.180">
    <property type="entry name" value="Proteasome activator pa28, C-terminal domain"/>
    <property type="match status" value="1"/>
</dbReference>
<dbReference type="PANTHER" id="PTHR10660">
    <property type="entry name" value="PROTEASOME REGULATOR PA28"/>
    <property type="match status" value="1"/>
</dbReference>
<keyword evidence="2" id="KW-0597">Phosphoprotein</keyword>
<evidence type="ECO:0000256" key="2">
    <source>
        <dbReference type="ARBA" id="ARBA00022553"/>
    </source>
</evidence>
<dbReference type="InterPro" id="IPR003186">
    <property type="entry name" value="PA28_C"/>
</dbReference>
<dbReference type="SUPFAM" id="SSF47216">
    <property type="entry name" value="Proteasome activator"/>
    <property type="match status" value="1"/>
</dbReference>
<proteinExistence type="inferred from homology"/>
<dbReference type="InterPro" id="IPR036252">
    <property type="entry name" value="Proteasome_activ_sf"/>
</dbReference>
<evidence type="ECO:0000256" key="5">
    <source>
        <dbReference type="ARBA" id="ARBA00037467"/>
    </source>
</evidence>
<dbReference type="FunFam" id="1.20.120.180:FF:000002">
    <property type="entry name" value="Proteasome activator complex subunit 1"/>
    <property type="match status" value="1"/>
</dbReference>
<reference evidence="11" key="2">
    <citation type="submission" date="2025-09" db="UniProtKB">
        <authorList>
            <consortium name="Ensembl"/>
        </authorList>
    </citation>
    <scope>IDENTIFICATION</scope>
    <source>
        <strain evidence="11">Glennie</strain>
    </source>
</reference>
<keyword evidence="4" id="KW-0007">Acetylation</keyword>